<proteinExistence type="predicted"/>
<keyword evidence="1" id="KW-0472">Membrane</keyword>
<gene>
    <name evidence="3" type="ORF">KWG56_00210</name>
</gene>
<keyword evidence="1" id="KW-0812">Transmembrane</keyword>
<sequence length="68" mass="6508">MKNKGAAFFSGGIGMGVAIGVALGVAMDNLALGIALGVAIGSGLGSAGMAAINKKAEDGKDDDDKSPD</sequence>
<dbReference type="EMBL" id="CP080034">
    <property type="protein sequence ID" value="QYC12343.1"/>
    <property type="molecule type" value="Genomic_DNA"/>
</dbReference>
<dbReference type="InterPro" id="IPR058598">
    <property type="entry name" value="Gly_zipper-like_dom"/>
</dbReference>
<evidence type="ECO:0000256" key="1">
    <source>
        <dbReference type="SAM" id="Phobius"/>
    </source>
</evidence>
<keyword evidence="1" id="KW-1133">Transmembrane helix</keyword>
<feature type="domain" description="Glycine zipper-like" evidence="2">
    <location>
        <begin position="4"/>
        <end position="46"/>
    </location>
</feature>
<organism evidence="3 4">
    <name type="scientific">Brevundimonas nasdae</name>
    <dbReference type="NCBI Taxonomy" id="172043"/>
    <lineage>
        <taxon>Bacteria</taxon>
        <taxon>Pseudomonadati</taxon>
        <taxon>Pseudomonadota</taxon>
        <taxon>Alphaproteobacteria</taxon>
        <taxon>Caulobacterales</taxon>
        <taxon>Caulobacteraceae</taxon>
        <taxon>Brevundimonas</taxon>
    </lineage>
</organism>
<evidence type="ECO:0000259" key="2">
    <source>
        <dbReference type="Pfam" id="PF26273"/>
    </source>
</evidence>
<dbReference type="RefSeq" id="WP_219355415.1">
    <property type="nucleotide sequence ID" value="NZ_CP080034.1"/>
</dbReference>
<evidence type="ECO:0000313" key="4">
    <source>
        <dbReference type="Proteomes" id="UP000824334"/>
    </source>
</evidence>
<dbReference type="GeneID" id="94373666"/>
<reference evidence="3 4" key="1">
    <citation type="submission" date="2021-07" db="EMBL/GenBank/DDBJ databases">
        <title>Isolation and characterization of bacteria from a gold mining with a capacity of golden bioaccumulation.</title>
        <authorList>
            <person name="Yang X.J."/>
        </authorList>
    </citation>
    <scope>NUCLEOTIDE SEQUENCE [LARGE SCALE GENOMIC DNA]</scope>
    <source>
        <strain evidence="3 4">Au29</strain>
    </source>
</reference>
<accession>A0ABX8TPR6</accession>
<dbReference type="Pfam" id="PF26273">
    <property type="entry name" value="Gly_zipper"/>
    <property type="match status" value="1"/>
</dbReference>
<feature type="transmembrane region" description="Helical" evidence="1">
    <location>
        <begin position="32"/>
        <end position="52"/>
    </location>
</feature>
<dbReference type="Proteomes" id="UP000824334">
    <property type="component" value="Chromosome"/>
</dbReference>
<protein>
    <recommendedName>
        <fullName evidence="2">Glycine zipper-like domain-containing protein</fullName>
    </recommendedName>
</protein>
<evidence type="ECO:0000313" key="3">
    <source>
        <dbReference type="EMBL" id="QYC12343.1"/>
    </source>
</evidence>
<feature type="transmembrane region" description="Helical" evidence="1">
    <location>
        <begin position="7"/>
        <end position="26"/>
    </location>
</feature>
<keyword evidence="4" id="KW-1185">Reference proteome</keyword>
<name>A0ABX8TPR6_9CAUL</name>